<proteinExistence type="inferred from homology"/>
<keyword evidence="13 19" id="KW-0106">Calcium</keyword>
<keyword evidence="11" id="KW-0732">Signal</keyword>
<dbReference type="AlphaFoldDB" id="A0A081NK03"/>
<comment type="caution">
    <text evidence="21">The sequence shown here is derived from an EMBL/GenBank/DDBJ whole genome shotgun (WGS) entry which is preliminary data.</text>
</comment>
<evidence type="ECO:0000256" key="13">
    <source>
        <dbReference type="ARBA" id="ARBA00022837"/>
    </source>
</evidence>
<evidence type="ECO:0000256" key="18">
    <source>
        <dbReference type="PIRSR" id="PIRSR603187-1"/>
    </source>
</evidence>
<dbReference type="OrthoDB" id="188433at2"/>
<dbReference type="Gene3D" id="2.40.230.10">
    <property type="entry name" value="Phospholipase A1"/>
    <property type="match status" value="1"/>
</dbReference>
<accession>A0A081NK03</accession>
<comment type="subcellular location">
    <subcellularLocation>
        <location evidence="20">Cell outer membrane</location>
        <topology evidence="20">Multi-pass membrane protein</topology>
    </subcellularLocation>
    <text evidence="20">One of the very few enzymes located there.</text>
</comment>
<keyword evidence="17 20" id="KW-0998">Cell outer membrane</keyword>
<dbReference type="EC" id="3.1.1.4" evidence="6 20"/>
<organism evidence="21 22">
    <name type="scientific">Endozoicomonas numazuensis</name>
    <dbReference type="NCBI Taxonomy" id="1137799"/>
    <lineage>
        <taxon>Bacteria</taxon>
        <taxon>Pseudomonadati</taxon>
        <taxon>Pseudomonadota</taxon>
        <taxon>Gammaproteobacteria</taxon>
        <taxon>Oceanospirillales</taxon>
        <taxon>Endozoicomonadaceae</taxon>
        <taxon>Endozoicomonas</taxon>
    </lineage>
</organism>
<evidence type="ECO:0000256" key="7">
    <source>
        <dbReference type="ARBA" id="ARBA00021726"/>
    </source>
</evidence>
<dbReference type="GO" id="GO:0004623">
    <property type="term" value="F:phospholipase A2 activity"/>
    <property type="evidence" value="ECO:0007669"/>
    <property type="project" value="UniProtKB-EC"/>
</dbReference>
<keyword evidence="10 19" id="KW-0479">Metal-binding</keyword>
<dbReference type="EC" id="3.1.1.32" evidence="5 20"/>
<comment type="function">
    <text evidence="20">Hydrolysis of phosphatidylcholine with phospholipase A2 (EC 3.1.1.4) and phospholipase A1 (EC 3.1.1.32) activities.</text>
</comment>
<protein>
    <recommendedName>
        <fullName evidence="7 20">Phospholipase A1</fullName>
        <ecNumber evidence="5 20">3.1.1.32</ecNumber>
        <ecNumber evidence="6 20">3.1.1.4</ecNumber>
    </recommendedName>
    <alternativeName>
        <fullName evidence="20">Phosphatidylcholine 1-acylhydrolase</fullName>
    </alternativeName>
</protein>
<evidence type="ECO:0000313" key="22">
    <source>
        <dbReference type="Proteomes" id="UP000028073"/>
    </source>
</evidence>
<keyword evidence="22" id="KW-1185">Reference proteome</keyword>
<feature type="binding site" description="in dimeric form" evidence="19">
    <location>
        <position position="172"/>
    </location>
    <ligand>
        <name>Ca(2+)</name>
        <dbReference type="ChEBI" id="CHEBI:29108"/>
        <label>2</label>
    </ligand>
</feature>
<evidence type="ECO:0000256" key="16">
    <source>
        <dbReference type="ARBA" id="ARBA00023136"/>
    </source>
</evidence>
<gene>
    <name evidence="21" type="ORF">GZ78_01405</name>
</gene>
<comment type="similarity">
    <text evidence="3 20">Belongs to the phospholipase A1 family.</text>
</comment>
<dbReference type="CDD" id="cd00541">
    <property type="entry name" value="OMPLA"/>
    <property type="match status" value="1"/>
</dbReference>
<evidence type="ECO:0000313" key="21">
    <source>
        <dbReference type="EMBL" id="KEQ18776.1"/>
    </source>
</evidence>
<comment type="subunit">
    <text evidence="4 20">Homodimer; dimerization is reversible, and the dimeric form is the active one.</text>
</comment>
<dbReference type="PANTHER" id="PTHR40457">
    <property type="entry name" value="PHOSPHOLIPASE A1"/>
    <property type="match status" value="1"/>
</dbReference>
<evidence type="ECO:0000256" key="14">
    <source>
        <dbReference type="ARBA" id="ARBA00022963"/>
    </source>
</evidence>
<feature type="binding site" description="in dimeric form" evidence="19">
    <location>
        <position position="262"/>
    </location>
    <ligand>
        <name>Ca(2+)</name>
        <dbReference type="ChEBI" id="CHEBI:29108"/>
        <label>1</label>
    </ligand>
</feature>
<dbReference type="Pfam" id="PF02253">
    <property type="entry name" value="PLA1"/>
    <property type="match status" value="1"/>
</dbReference>
<evidence type="ECO:0000256" key="3">
    <source>
        <dbReference type="ARBA" id="ARBA00010525"/>
    </source>
</evidence>
<dbReference type="GO" id="GO:0005509">
    <property type="term" value="F:calcium ion binding"/>
    <property type="evidence" value="ECO:0007669"/>
    <property type="project" value="TreeGrafter"/>
</dbReference>
<comment type="catalytic activity">
    <reaction evidence="2 20">
        <text>a 1,2-diacyl-sn-glycero-3-phosphocholine + H2O = a 1-acyl-sn-glycero-3-phosphocholine + a fatty acid + H(+)</text>
        <dbReference type="Rhea" id="RHEA:15801"/>
        <dbReference type="ChEBI" id="CHEBI:15377"/>
        <dbReference type="ChEBI" id="CHEBI:15378"/>
        <dbReference type="ChEBI" id="CHEBI:28868"/>
        <dbReference type="ChEBI" id="CHEBI:57643"/>
        <dbReference type="ChEBI" id="CHEBI:58168"/>
        <dbReference type="EC" id="3.1.1.4"/>
    </reaction>
</comment>
<evidence type="ECO:0000256" key="20">
    <source>
        <dbReference type="RuleBase" id="RU366027"/>
    </source>
</evidence>
<dbReference type="EMBL" id="JOKH01000001">
    <property type="protein sequence ID" value="KEQ18776.1"/>
    <property type="molecule type" value="Genomic_DNA"/>
</dbReference>
<evidence type="ECO:0000256" key="17">
    <source>
        <dbReference type="ARBA" id="ARBA00023237"/>
    </source>
</evidence>
<name>A0A081NK03_9GAMM</name>
<dbReference type="GO" id="GO:0016042">
    <property type="term" value="P:lipid catabolic process"/>
    <property type="evidence" value="ECO:0007669"/>
    <property type="project" value="UniProtKB-KW"/>
</dbReference>
<dbReference type="GO" id="GO:0008970">
    <property type="term" value="F:phospholipase A1 activity"/>
    <property type="evidence" value="ECO:0007669"/>
    <property type="project" value="UniProtKB-EC"/>
</dbReference>
<feature type="binding site" description="in dimeric form" evidence="19">
    <location>
        <position position="218"/>
    </location>
    <ligand>
        <name>Ca(2+)</name>
        <dbReference type="ChEBI" id="CHEBI:29108"/>
        <label>1</label>
    </ligand>
</feature>
<evidence type="ECO:0000256" key="9">
    <source>
        <dbReference type="ARBA" id="ARBA00022692"/>
    </source>
</evidence>
<keyword evidence="8" id="KW-1134">Transmembrane beta strand</keyword>
<comment type="catalytic activity">
    <reaction evidence="1 20">
        <text>a 1,2-diacyl-sn-glycero-3-phosphocholine + H2O = a 2-acyl-sn-glycero-3-phosphocholine + a fatty acid + H(+)</text>
        <dbReference type="Rhea" id="RHEA:18689"/>
        <dbReference type="ChEBI" id="CHEBI:15377"/>
        <dbReference type="ChEBI" id="CHEBI:15378"/>
        <dbReference type="ChEBI" id="CHEBI:28868"/>
        <dbReference type="ChEBI" id="CHEBI:57643"/>
        <dbReference type="ChEBI" id="CHEBI:57875"/>
        <dbReference type="EC" id="3.1.1.32"/>
    </reaction>
</comment>
<keyword evidence="9" id="KW-0812">Transmembrane</keyword>
<dbReference type="GO" id="GO:0009279">
    <property type="term" value="C:cell outer membrane"/>
    <property type="evidence" value="ECO:0007669"/>
    <property type="project" value="UniProtKB-SubCell"/>
</dbReference>
<dbReference type="PANTHER" id="PTHR40457:SF1">
    <property type="entry name" value="PHOSPHOLIPASE A1"/>
    <property type="match status" value="1"/>
</dbReference>
<keyword evidence="16" id="KW-0472">Membrane</keyword>
<dbReference type="InterPro" id="IPR036541">
    <property type="entry name" value="PLipase_A1_sf"/>
</dbReference>
<evidence type="ECO:0000256" key="15">
    <source>
        <dbReference type="ARBA" id="ARBA00023098"/>
    </source>
</evidence>
<evidence type="ECO:0000256" key="1">
    <source>
        <dbReference type="ARBA" id="ARBA00000111"/>
    </source>
</evidence>
<dbReference type="PRINTS" id="PR01486">
    <property type="entry name" value="PHPHLIPASEA1"/>
</dbReference>
<dbReference type="eggNOG" id="COG2829">
    <property type="taxonomic scope" value="Bacteria"/>
</dbReference>
<dbReference type="InterPro" id="IPR003187">
    <property type="entry name" value="PLipase_A1"/>
</dbReference>
<evidence type="ECO:0000256" key="11">
    <source>
        <dbReference type="ARBA" id="ARBA00022729"/>
    </source>
</evidence>
<feature type="binding site" description="in dimeric form" evidence="19">
    <location>
        <position position="213"/>
    </location>
    <ligand>
        <name>Ca(2+)</name>
        <dbReference type="ChEBI" id="CHEBI:29108"/>
        <label>1</label>
    </ligand>
</feature>
<evidence type="ECO:0000256" key="19">
    <source>
        <dbReference type="PIRSR" id="PIRSR603187-2"/>
    </source>
</evidence>
<evidence type="ECO:0000256" key="12">
    <source>
        <dbReference type="ARBA" id="ARBA00022801"/>
    </source>
</evidence>
<evidence type="ECO:0000256" key="6">
    <source>
        <dbReference type="ARBA" id="ARBA00013278"/>
    </source>
</evidence>
<evidence type="ECO:0000256" key="5">
    <source>
        <dbReference type="ARBA" id="ARBA00013179"/>
    </source>
</evidence>
<feature type="active site" description="Proton acceptor" evidence="18">
    <location>
        <position position="208"/>
    </location>
</feature>
<sequence>MTPVVPIEGSLRVAGLVLSLSPLLAFGSTPFEQCLLKQAMEADGQTTMAEARAMCSHQASKKDQLPVVADDSDMALEIEESAFDERARGERLATDNRFVITPHRPNYVLPVSWNSNVNKEPYRAVGEDLTSTEIKFQLSLKAPVWEGLWNDYGNVYVAYTNTSWWQAYNGNSAPFRETNHEPEVFAVFPVNYSVLGMDLRAVVAGLSHQSNGRTGSLSRSWNRVYMNFLLEKGNFYMSFKPWYRIPESKKDPNDTNNTEGDDNPDIEKYMGNGELHFGYKLDDHQISMMFRNNLRSSDNKGAVQLDWSFPLSDRFRGYVQYFNGYGESLIDYNASVNRLSVGVMLTDWL</sequence>
<evidence type="ECO:0000256" key="2">
    <source>
        <dbReference type="ARBA" id="ARBA00001604"/>
    </source>
</evidence>
<reference evidence="21 22" key="1">
    <citation type="submission" date="2014-06" db="EMBL/GenBank/DDBJ databases">
        <title>Whole Genome Sequences of Three Symbiotic Endozoicomonas Bacteria.</title>
        <authorList>
            <person name="Neave M.J."/>
            <person name="Apprill A."/>
            <person name="Voolstra C.R."/>
        </authorList>
    </citation>
    <scope>NUCLEOTIDE SEQUENCE [LARGE SCALE GENOMIC DNA]</scope>
    <source>
        <strain evidence="21 22">DSM 25634</strain>
    </source>
</reference>
<evidence type="ECO:0000256" key="4">
    <source>
        <dbReference type="ARBA" id="ARBA00011702"/>
    </source>
</evidence>
<evidence type="ECO:0000256" key="8">
    <source>
        <dbReference type="ARBA" id="ARBA00022452"/>
    </source>
</evidence>
<dbReference type="SUPFAM" id="SSF56931">
    <property type="entry name" value="Outer membrane phospholipase A (OMPLA)"/>
    <property type="match status" value="1"/>
</dbReference>
<keyword evidence="15 20" id="KW-0443">Lipid metabolism</keyword>
<keyword evidence="12 20" id="KW-0378">Hydrolase</keyword>
<evidence type="ECO:0000256" key="10">
    <source>
        <dbReference type="ARBA" id="ARBA00022723"/>
    </source>
</evidence>
<dbReference type="STRING" id="1137799.GZ78_01405"/>
<feature type="active site" description="Nucleophile" evidence="18">
    <location>
        <position position="210"/>
    </location>
</feature>
<keyword evidence="14 20" id="KW-0442">Lipid degradation</keyword>
<comment type="cofactor">
    <cofactor evidence="20">
        <name>Ca(2+)</name>
        <dbReference type="ChEBI" id="CHEBI:29108"/>
    </cofactor>
    <text evidence="20">Binds 1 Ca(2+) ion per monomer. In the dimeric form the Ca(2+) is bound by different amino acids with binding of each Ca(2+) shared with ligands coming from each monomer. The Ca(2+) ion may have a role in catalysis.</text>
</comment>
<dbReference type="Proteomes" id="UP000028073">
    <property type="component" value="Unassembled WGS sequence"/>
</dbReference>